<proteinExistence type="predicted"/>
<organism evidence="1 2">
    <name type="scientific">Acanthocheilonema viteae</name>
    <name type="common">Filarial nematode worm</name>
    <name type="synonym">Dipetalonema viteae</name>
    <dbReference type="NCBI Taxonomy" id="6277"/>
    <lineage>
        <taxon>Eukaryota</taxon>
        <taxon>Metazoa</taxon>
        <taxon>Ecdysozoa</taxon>
        <taxon>Nematoda</taxon>
        <taxon>Chromadorea</taxon>
        <taxon>Rhabditida</taxon>
        <taxon>Spirurina</taxon>
        <taxon>Spiruromorpha</taxon>
        <taxon>Filarioidea</taxon>
        <taxon>Onchocercidae</taxon>
        <taxon>Acanthocheilonema</taxon>
    </lineage>
</organism>
<dbReference type="AlphaFoldDB" id="A0A498SE29"/>
<dbReference type="EMBL" id="UPTC01000732">
    <property type="protein sequence ID" value="VBB29904.1"/>
    <property type="molecule type" value="Genomic_DNA"/>
</dbReference>
<reference evidence="1 2" key="1">
    <citation type="submission" date="2018-08" db="EMBL/GenBank/DDBJ databases">
        <authorList>
            <person name="Laetsch R D."/>
            <person name="Stevens L."/>
            <person name="Kumar S."/>
            <person name="Blaxter L. M."/>
        </authorList>
    </citation>
    <scope>NUCLEOTIDE SEQUENCE [LARGE SCALE GENOMIC DNA]</scope>
</reference>
<gene>
    <name evidence="1" type="ORF">NAV_LOCUS4695</name>
</gene>
<evidence type="ECO:0000313" key="2">
    <source>
        <dbReference type="Proteomes" id="UP000276991"/>
    </source>
</evidence>
<dbReference type="OrthoDB" id="10620571at2759"/>
<sequence length="151" mass="16583">MDRLLKLLDKFQQNQQQSLSNPSIGGIHTDYEYESQGIEESSSSLSSNLRNDLTQLPIKHALTTIEQRCNTDNFDDSNSSINQITGDATTKLIMQRYKIKSSHYPSPGINKRHCSTGLSIEHNMQPGTSIDSGSGISEGAIAAANGKRLIM</sequence>
<accession>A0A498SE29</accession>
<evidence type="ECO:0000313" key="1">
    <source>
        <dbReference type="EMBL" id="VBB29904.1"/>
    </source>
</evidence>
<dbReference type="STRING" id="6277.A0A498SE29"/>
<name>A0A498SE29_ACAVI</name>
<protein>
    <submittedName>
        <fullName evidence="1">Uncharacterized protein</fullName>
    </submittedName>
</protein>
<keyword evidence="2" id="KW-1185">Reference proteome</keyword>
<dbReference type="Proteomes" id="UP000276991">
    <property type="component" value="Unassembled WGS sequence"/>
</dbReference>